<reference evidence="1 2" key="1">
    <citation type="submission" date="2015-07" db="EMBL/GenBank/DDBJ databases">
        <title>Genome sequencing project for genomic taxonomy and phylogenomics of Bacillus-like bacteria.</title>
        <authorList>
            <person name="Liu B."/>
            <person name="Wang J."/>
            <person name="Zhu Y."/>
            <person name="Liu G."/>
            <person name="Chen Q."/>
            <person name="Chen Z."/>
            <person name="Che J."/>
            <person name="Ge C."/>
            <person name="Shi H."/>
            <person name="Pan Z."/>
            <person name="Liu X."/>
        </authorList>
    </citation>
    <scope>NUCLEOTIDE SEQUENCE [LARGE SCALE GENOMIC DNA]</scope>
    <source>
        <strain evidence="1 2">DSM 54</strain>
    </source>
</reference>
<name>A0A0M9DNP5_9BACI</name>
<dbReference type="EMBL" id="LGCI01000002">
    <property type="protein sequence ID" value="KOY84100.1"/>
    <property type="molecule type" value="Genomic_DNA"/>
</dbReference>
<accession>A0A0M9DNP5</accession>
<dbReference type="AlphaFoldDB" id="A0A0M9DNP5"/>
<keyword evidence="2" id="KW-1185">Reference proteome</keyword>
<dbReference type="OrthoDB" id="2166477at2"/>
<evidence type="ECO:0000313" key="2">
    <source>
        <dbReference type="Proteomes" id="UP000037977"/>
    </source>
</evidence>
<dbReference type="Proteomes" id="UP000037977">
    <property type="component" value="Unassembled WGS sequence"/>
</dbReference>
<gene>
    <name evidence="1" type="ORF">ADM90_01425</name>
</gene>
<sequence>MYKTVAETALDLGMPEEQIMRLVYEGRIRSVYDGEQILINNSQFSTYFQQLERIKEEIEIWRSTPIPEDIDVKDED</sequence>
<proteinExistence type="predicted"/>
<dbReference type="PATRIC" id="fig|33935.3.peg.3135"/>
<organism evidence="1 2">
    <name type="scientific">Lysinibacillus macroides</name>
    <dbReference type="NCBI Taxonomy" id="33935"/>
    <lineage>
        <taxon>Bacteria</taxon>
        <taxon>Bacillati</taxon>
        <taxon>Bacillota</taxon>
        <taxon>Bacilli</taxon>
        <taxon>Bacillales</taxon>
        <taxon>Bacillaceae</taxon>
        <taxon>Lysinibacillus</taxon>
    </lineage>
</organism>
<evidence type="ECO:0000313" key="1">
    <source>
        <dbReference type="EMBL" id="KOY84100.1"/>
    </source>
</evidence>
<protein>
    <submittedName>
        <fullName evidence="1">Excisionase</fullName>
    </submittedName>
</protein>
<dbReference type="RefSeq" id="WP_053993293.1">
    <property type="nucleotide sequence ID" value="NZ_CP065643.1"/>
</dbReference>
<comment type="caution">
    <text evidence="1">The sequence shown here is derived from an EMBL/GenBank/DDBJ whole genome shotgun (WGS) entry which is preliminary data.</text>
</comment>
<dbReference type="STRING" id="33935.ADM90_01425"/>